<feature type="transmembrane region" description="Helical" evidence="1">
    <location>
        <begin position="135"/>
        <end position="155"/>
    </location>
</feature>
<evidence type="ECO:0000313" key="3">
    <source>
        <dbReference type="Proteomes" id="UP000049979"/>
    </source>
</evidence>
<feature type="transmembrane region" description="Helical" evidence="1">
    <location>
        <begin position="54"/>
        <end position="79"/>
    </location>
</feature>
<proteinExistence type="predicted"/>
<dbReference type="RefSeq" id="WP_055066963.1">
    <property type="nucleotide sequence ID" value="NZ_CP173697.1"/>
</dbReference>
<feature type="transmembrane region" description="Helical" evidence="1">
    <location>
        <begin position="88"/>
        <end position="106"/>
    </location>
</feature>
<evidence type="ECO:0000256" key="1">
    <source>
        <dbReference type="SAM" id="Phobius"/>
    </source>
</evidence>
<name>A0A0M6WDB0_9FIRM</name>
<feature type="transmembrane region" description="Helical" evidence="1">
    <location>
        <begin position="21"/>
        <end position="42"/>
    </location>
</feature>
<feature type="transmembrane region" description="Helical" evidence="1">
    <location>
        <begin position="112"/>
        <end position="128"/>
    </location>
</feature>
<feature type="transmembrane region" description="Helical" evidence="1">
    <location>
        <begin position="193"/>
        <end position="211"/>
    </location>
</feature>
<dbReference type="OrthoDB" id="1766220at2"/>
<organism evidence="2 3">
    <name type="scientific">Roseburia faecis</name>
    <dbReference type="NCBI Taxonomy" id="301302"/>
    <lineage>
        <taxon>Bacteria</taxon>
        <taxon>Bacillati</taxon>
        <taxon>Bacillota</taxon>
        <taxon>Clostridia</taxon>
        <taxon>Lachnospirales</taxon>
        <taxon>Lachnospiraceae</taxon>
        <taxon>Roseburia</taxon>
    </lineage>
</organism>
<feature type="transmembrane region" description="Helical" evidence="1">
    <location>
        <begin position="218"/>
        <end position="241"/>
    </location>
</feature>
<dbReference type="Proteomes" id="UP000049979">
    <property type="component" value="Unassembled WGS sequence"/>
</dbReference>
<protein>
    <submittedName>
        <fullName evidence="2">Uncharacterized protein</fullName>
    </submittedName>
</protein>
<gene>
    <name evidence="2" type="ORF">M72_01811</name>
</gene>
<evidence type="ECO:0000313" key="2">
    <source>
        <dbReference type="EMBL" id="CRL33342.1"/>
    </source>
</evidence>
<keyword evidence="3" id="KW-1185">Reference proteome</keyword>
<keyword evidence="1" id="KW-0812">Transmembrane</keyword>
<sequence>MTKLLEIKDQLIRFYSKYETYLYPIVKFAVALALFTVINTNIGFMEKISRFPVALLLALVCAILPTSAILWIGAIVVLADMYALSMEVALTALILFAILFFVYFRFAPKDGLTVVLTPLCFKLYIPYVMPVGSSLLRSAYSVIGVVCGTVVYYFLDGIHRNAGALMSAANADEEQSSSKFDISVGQFLGNKEMYLVIVIFVITAIVVYLVRRMEVDNAWTLAIISGALIQVAGLFVGYIVLGVTGKTLWLIVGNIISLLIAFILQFLFMNLDYARTERVQFEDDDYYYYVKAVPKKMVAVREVTVKHFGNTASMGKRIDHSRSVLSPEEEENSRKVIAKELDIDEDLLK</sequence>
<keyword evidence="1" id="KW-0472">Membrane</keyword>
<keyword evidence="1" id="KW-1133">Transmembrane helix</keyword>
<accession>A0A0M6WDB0</accession>
<dbReference type="EMBL" id="CVRR01000005">
    <property type="protein sequence ID" value="CRL33342.1"/>
    <property type="molecule type" value="Genomic_DNA"/>
</dbReference>
<dbReference type="AlphaFoldDB" id="A0A0M6WDB0"/>
<feature type="transmembrane region" description="Helical" evidence="1">
    <location>
        <begin position="247"/>
        <end position="268"/>
    </location>
</feature>
<reference evidence="3" key="1">
    <citation type="submission" date="2015-05" db="EMBL/GenBank/DDBJ databases">
        <authorList>
            <consortium name="Pathogen Informatics"/>
        </authorList>
    </citation>
    <scope>NUCLEOTIDE SEQUENCE [LARGE SCALE GENOMIC DNA]</scope>
    <source>
        <strain evidence="3">M72</strain>
    </source>
</reference>
<dbReference type="STRING" id="301302.ERS852420_01442"/>